<dbReference type="Pfam" id="PF10557">
    <property type="entry name" value="Cullin_Nedd8"/>
    <property type="match status" value="1"/>
</dbReference>
<reference evidence="7 8" key="1">
    <citation type="journal article" date="2019" name="Mol. Biol. Evol.">
        <title>Blast fungal genomes show frequent chromosomal changes, gene gains and losses, and effector gene turnover.</title>
        <authorList>
            <person name="Gomez Luciano L.B."/>
            <person name="Jason Tsai I."/>
            <person name="Chuma I."/>
            <person name="Tosa Y."/>
            <person name="Chen Y.H."/>
            <person name="Li J.Y."/>
            <person name="Li M.Y."/>
            <person name="Jade Lu M.Y."/>
            <person name="Nakayashiki H."/>
            <person name="Li W.H."/>
        </authorList>
    </citation>
    <scope>NUCLEOTIDE SEQUENCE [LARGE SCALE GENOMIC DNA]</scope>
    <source>
        <strain evidence="7">MZ5-1-6</strain>
    </source>
</reference>
<dbReference type="SUPFAM" id="SSF75632">
    <property type="entry name" value="Cullin homology domain"/>
    <property type="match status" value="1"/>
</dbReference>
<accession>A0A4P7NDW1</accession>
<dbReference type="FunFam" id="1.10.10.10:FF:000014">
    <property type="entry name" value="Cullin 1"/>
    <property type="match status" value="1"/>
</dbReference>
<protein>
    <recommendedName>
        <fullName evidence="6">Cullin family profile domain-containing protein</fullName>
    </recommendedName>
</protein>
<dbReference type="FunFam" id="1.20.1310.10:FF:000061">
    <property type="entry name" value="Related to cullulin 3"/>
    <property type="match status" value="1"/>
</dbReference>
<evidence type="ECO:0000256" key="1">
    <source>
        <dbReference type="ARBA" id="ARBA00006019"/>
    </source>
</evidence>
<evidence type="ECO:0000256" key="4">
    <source>
        <dbReference type="PROSITE-ProRule" id="PRU00330"/>
    </source>
</evidence>
<dbReference type="FunFam" id="1.20.1310.10:FF:000002">
    <property type="entry name" value="cullin-3 isoform X1"/>
    <property type="match status" value="1"/>
</dbReference>
<dbReference type="InterPro" id="IPR016158">
    <property type="entry name" value="Cullin_homology"/>
</dbReference>
<dbReference type="SMART" id="SM00884">
    <property type="entry name" value="Cullin_Nedd8"/>
    <property type="match status" value="1"/>
</dbReference>
<evidence type="ECO:0000256" key="3">
    <source>
        <dbReference type="ARBA" id="ARBA00022843"/>
    </source>
</evidence>
<comment type="similarity">
    <text evidence="1 4 5">Belongs to the cullin family.</text>
</comment>
<dbReference type="Gene3D" id="1.10.10.10">
    <property type="entry name" value="Winged helix-like DNA-binding domain superfamily/Winged helix DNA-binding domain"/>
    <property type="match status" value="1"/>
</dbReference>
<dbReference type="InterPro" id="IPR059120">
    <property type="entry name" value="Cullin-like_AB"/>
</dbReference>
<keyword evidence="3" id="KW-0832">Ubl conjugation</keyword>
<dbReference type="FunFam" id="1.20.1310.10:FF:000001">
    <property type="entry name" value="Cullin 3"/>
    <property type="match status" value="1"/>
</dbReference>
<dbReference type="SMART" id="SM00182">
    <property type="entry name" value="CULLIN"/>
    <property type="match status" value="1"/>
</dbReference>
<dbReference type="SUPFAM" id="SSF74788">
    <property type="entry name" value="Cullin repeat-like"/>
    <property type="match status" value="1"/>
</dbReference>
<dbReference type="InterPro" id="IPR016159">
    <property type="entry name" value="Cullin_repeat-like_dom_sf"/>
</dbReference>
<dbReference type="InterPro" id="IPR001373">
    <property type="entry name" value="Cullin_N"/>
</dbReference>
<dbReference type="InterPro" id="IPR036388">
    <property type="entry name" value="WH-like_DNA-bd_sf"/>
</dbReference>
<evidence type="ECO:0000313" key="8">
    <source>
        <dbReference type="Proteomes" id="UP000294847"/>
    </source>
</evidence>
<dbReference type="PROSITE" id="PS50069">
    <property type="entry name" value="CULLIN_2"/>
    <property type="match status" value="1"/>
</dbReference>
<feature type="domain" description="Cullin family profile" evidence="6">
    <location>
        <begin position="439"/>
        <end position="699"/>
    </location>
</feature>
<dbReference type="Proteomes" id="UP000294847">
    <property type="component" value="Chromosome 3"/>
</dbReference>
<dbReference type="Pfam" id="PF26557">
    <property type="entry name" value="Cullin_AB"/>
    <property type="match status" value="1"/>
</dbReference>
<dbReference type="InterPro" id="IPR036317">
    <property type="entry name" value="Cullin_homology_sf"/>
</dbReference>
<evidence type="ECO:0000256" key="5">
    <source>
        <dbReference type="RuleBase" id="RU003829"/>
    </source>
</evidence>
<evidence type="ECO:0000313" key="7">
    <source>
        <dbReference type="EMBL" id="QBZ59760.1"/>
    </source>
</evidence>
<keyword evidence="2" id="KW-1017">Isopeptide bond</keyword>
<gene>
    <name evidence="7" type="ORF">PoMZ_04724</name>
</gene>
<dbReference type="Gene3D" id="3.30.230.130">
    <property type="entry name" value="Cullin, Chain C, Domain 2"/>
    <property type="match status" value="1"/>
</dbReference>
<proteinExistence type="inferred from homology"/>
<evidence type="ECO:0000259" key="6">
    <source>
        <dbReference type="PROSITE" id="PS50069"/>
    </source>
</evidence>
<evidence type="ECO:0000256" key="2">
    <source>
        <dbReference type="ARBA" id="ARBA00022499"/>
    </source>
</evidence>
<dbReference type="Gene3D" id="1.20.1310.10">
    <property type="entry name" value="Cullin Repeats"/>
    <property type="match status" value="4"/>
</dbReference>
<organism evidence="7 8">
    <name type="scientific">Pyricularia oryzae</name>
    <name type="common">Rice blast fungus</name>
    <name type="synonym">Magnaporthe oryzae</name>
    <dbReference type="NCBI Taxonomy" id="318829"/>
    <lineage>
        <taxon>Eukaryota</taxon>
        <taxon>Fungi</taxon>
        <taxon>Dikarya</taxon>
        <taxon>Ascomycota</taxon>
        <taxon>Pezizomycotina</taxon>
        <taxon>Sordariomycetes</taxon>
        <taxon>Sordariomycetidae</taxon>
        <taxon>Magnaporthales</taxon>
        <taxon>Pyriculariaceae</taxon>
        <taxon>Pyricularia</taxon>
    </lineage>
</organism>
<dbReference type="GO" id="GO:0031625">
    <property type="term" value="F:ubiquitin protein ligase binding"/>
    <property type="evidence" value="ECO:0007669"/>
    <property type="project" value="InterPro"/>
</dbReference>
<dbReference type="EMBL" id="CP034206">
    <property type="protein sequence ID" value="QBZ59760.1"/>
    <property type="molecule type" value="Genomic_DNA"/>
</dbReference>
<sequence length="830" mass="94944">MQRQNKIRPPKRSLRHETDEFDQQWDVLREALTDIHNRNSSRLLFEHLYRASYKIVLKKQGERLYTLVQEFEGKWFAEQVIPQLQAMIAPNLINVAVEAGTSAHERREMGDTFMKGLKEAWENHRMSMNMVADILMYLDKGFLKESRGTSIFVTTIGLFRDHLVNPNTVVGHDRTFSLFDILSTVILDHIDMEREGDVINRSLIHSCVKMLEDLYETDEEMDADRLYLVRFEPHLLEASRTFYRSEALKLLRNGDASIWIRQTHRRLLEEEDRCKTTLSTLSIEKMTRAVEAELISAHLNDFLALENNGLRQMLDDDRVEDLAILYQLVARVDPSKDLLKKGVLNRILALGAEIEKNLSTIDFSVAQGDAAENPAAEKPKSQALSQQAQQTAAAIKWVHDVLDLRAKFDVIWEKSFAQDPGLQTTMIKGFSDFIHQFGRSSEFVSLYIDENLKRGIRGKSDLEVTAILDRSIVMIRYLKDKDLFERYYQKHIGRRLLHSRASSEEAEKQLITMMQLELGKHFTSKFEGMFKDITISEELSTKYGEHIRSLGDVDVHHKPIDLAISVLTSNSWPPDVMGRPAQVGRGDGPPAVDCNYPPEIKRLQDSFFKFYLKDRSGRVLTWIGSAGSADIKCVFPPVKGMSGPLSRERRYELNVSTYGMVVLMLFNSLEDGETLSFEDIQAETSIPPKDLSRALASLSINPKARVLLKDPATKTIRPGDKFSFNAGFVSKAIKIKAPVINSQSKVEGDEERQRTEDKNDETRRHMIDAAIVRIMKSRKELAHNALLAEVIGQLVSRFQPDVAMIKTRIEDLIAREYLERLDDSGYKYMA</sequence>
<dbReference type="FunFam" id="1.20.1310.10:FF:000036">
    <property type="entry name" value="SCF ubiquitin ligase subunit CulC, putative"/>
    <property type="match status" value="1"/>
</dbReference>
<dbReference type="InterPro" id="IPR045093">
    <property type="entry name" value="Cullin"/>
</dbReference>
<dbReference type="PANTHER" id="PTHR11932">
    <property type="entry name" value="CULLIN"/>
    <property type="match status" value="1"/>
</dbReference>
<dbReference type="InterPro" id="IPR019559">
    <property type="entry name" value="Cullin_neddylation_domain"/>
</dbReference>
<name>A0A4P7NDW1_PYROR</name>
<dbReference type="SUPFAM" id="SSF46785">
    <property type="entry name" value="Winged helix' DNA-binding domain"/>
    <property type="match status" value="1"/>
</dbReference>
<dbReference type="InterPro" id="IPR036390">
    <property type="entry name" value="WH_DNA-bd_sf"/>
</dbReference>
<dbReference type="GO" id="GO:0006511">
    <property type="term" value="P:ubiquitin-dependent protein catabolic process"/>
    <property type="evidence" value="ECO:0007669"/>
    <property type="project" value="InterPro"/>
</dbReference>
<dbReference type="AlphaFoldDB" id="A0A4P7NDW1"/>
<dbReference type="Pfam" id="PF00888">
    <property type="entry name" value="Cullin"/>
    <property type="match status" value="1"/>
</dbReference>